<dbReference type="Pfam" id="PF02195">
    <property type="entry name" value="ParB_N"/>
    <property type="match status" value="1"/>
</dbReference>
<dbReference type="GO" id="GO:0005694">
    <property type="term" value="C:chromosome"/>
    <property type="evidence" value="ECO:0007669"/>
    <property type="project" value="TreeGrafter"/>
</dbReference>
<sequence length="598" mass="69230">MTTKASTASKNGKATTTVKNEVKKKLTQQAIRLQVQELPIGRIIPDAMQPRKSFNEDALKQLSESIEEHGVLQPITVRKSGKDYIIVMGERRYRASKLAKKKTIPGIVREYDNNDVLEIQIIENLQRQDVEPTEEAEAVAFLSEKYAPIEISKRLGRTENFVRQRLKLAGLIEGFKFFVRNGDMTISLGVGVALFEPGEQQMMLETMGEDFNAHQINQMIKNQTYDLENAPFNVSDEKLITKAGACTTCLFNAANQGNLFGDGKMVCTKSACYETKKNKSFLNLIEKSKKENVLLIPEIRKYWATDDNNQLIISQLEKKGLKVYLLDDVEIIEEPIEPTIEAIKTEYQHYDYSEDELKAELEESVDNYKEELEVYNSAKENGFVKGIMFHPKTYVHKAVFVKLIEDSKTENSTYSEPLANRKMAECSPEEQIVKINERETRKRHIEHNREFEDIVQMIRETDYIEKKKALSVDEMVAFSLTLFENNVDYVGRQKHFLKLLCNTSKKTDVETVENFKKNFKKETFYKLIRYILTKQVHFGESNHVNNLTNISFYNAMQGYYKTKIANIEKEYVEERNKREVRLKERIGNLEAKIQELND</sequence>
<dbReference type="PANTHER" id="PTHR33375:SF1">
    <property type="entry name" value="CHROMOSOME-PARTITIONING PROTEIN PARB-RELATED"/>
    <property type="match status" value="1"/>
</dbReference>
<comment type="caution">
    <text evidence="4">The sequence shown here is derived from an EMBL/GenBank/DDBJ whole genome shotgun (WGS) entry which is preliminary data.</text>
</comment>
<evidence type="ECO:0000256" key="1">
    <source>
        <dbReference type="ARBA" id="ARBA00006295"/>
    </source>
</evidence>
<keyword evidence="2" id="KW-0238">DNA-binding</keyword>
<dbReference type="EMBL" id="PVEO01000001">
    <property type="protein sequence ID" value="PQV51477.1"/>
    <property type="molecule type" value="Genomic_DNA"/>
</dbReference>
<organism evidence="4 5">
    <name type="scientific">Jejuia pallidilutea</name>
    <dbReference type="NCBI Taxonomy" id="504487"/>
    <lineage>
        <taxon>Bacteria</taxon>
        <taxon>Pseudomonadati</taxon>
        <taxon>Bacteroidota</taxon>
        <taxon>Flavobacteriia</taxon>
        <taxon>Flavobacteriales</taxon>
        <taxon>Flavobacteriaceae</taxon>
        <taxon>Jejuia</taxon>
    </lineage>
</organism>
<dbReference type="RefSeq" id="WP_105472487.1">
    <property type="nucleotide sequence ID" value="NZ_PVEO01000001.1"/>
</dbReference>
<protein>
    <submittedName>
        <fullName evidence="4">ParB family chromosome partitioning protein</fullName>
    </submittedName>
</protein>
<dbReference type="InterPro" id="IPR036086">
    <property type="entry name" value="ParB/Sulfiredoxin_sf"/>
</dbReference>
<dbReference type="InterPro" id="IPR004437">
    <property type="entry name" value="ParB/RepB/Spo0J"/>
</dbReference>
<dbReference type="GO" id="GO:0045881">
    <property type="term" value="P:positive regulation of sporulation resulting in formation of a cellular spore"/>
    <property type="evidence" value="ECO:0007669"/>
    <property type="project" value="TreeGrafter"/>
</dbReference>
<dbReference type="Gene3D" id="1.10.10.2830">
    <property type="match status" value="1"/>
</dbReference>
<dbReference type="NCBIfam" id="TIGR00180">
    <property type="entry name" value="parB_part"/>
    <property type="match status" value="1"/>
</dbReference>
<dbReference type="AlphaFoldDB" id="A0A362X407"/>
<evidence type="ECO:0000259" key="3">
    <source>
        <dbReference type="SMART" id="SM00470"/>
    </source>
</evidence>
<evidence type="ECO:0000256" key="2">
    <source>
        <dbReference type="ARBA" id="ARBA00023125"/>
    </source>
</evidence>
<feature type="domain" description="ParB-like N-terminal" evidence="3">
    <location>
        <begin position="36"/>
        <end position="125"/>
    </location>
</feature>
<dbReference type="InterPro" id="IPR003115">
    <property type="entry name" value="ParB_N"/>
</dbReference>
<dbReference type="SUPFAM" id="SSF109709">
    <property type="entry name" value="KorB DNA-binding domain-like"/>
    <property type="match status" value="1"/>
</dbReference>
<proteinExistence type="inferred from homology"/>
<dbReference type="SUPFAM" id="SSF110849">
    <property type="entry name" value="ParB/Sulfiredoxin"/>
    <property type="match status" value="1"/>
</dbReference>
<accession>A0A362X407</accession>
<dbReference type="InterPro" id="IPR050336">
    <property type="entry name" value="Chromosome_partition/occlusion"/>
</dbReference>
<dbReference type="Gene3D" id="3.90.1530.30">
    <property type="match status" value="1"/>
</dbReference>
<gene>
    <name evidence="4" type="ORF">CLV33_101401</name>
</gene>
<name>A0A362X407_9FLAO</name>
<evidence type="ECO:0000313" key="4">
    <source>
        <dbReference type="EMBL" id="PQV51477.1"/>
    </source>
</evidence>
<dbReference type="FunFam" id="3.90.1530.30:FF:000001">
    <property type="entry name" value="Chromosome partitioning protein ParB"/>
    <property type="match status" value="1"/>
</dbReference>
<comment type="similarity">
    <text evidence="1">Belongs to the ParB family.</text>
</comment>
<dbReference type="PANTHER" id="PTHR33375">
    <property type="entry name" value="CHROMOSOME-PARTITIONING PROTEIN PARB-RELATED"/>
    <property type="match status" value="1"/>
</dbReference>
<dbReference type="SMART" id="SM00470">
    <property type="entry name" value="ParB"/>
    <property type="match status" value="1"/>
</dbReference>
<reference evidence="4 5" key="1">
    <citation type="submission" date="2018-02" db="EMBL/GenBank/DDBJ databases">
        <title>Genomic Encyclopedia of Archaeal and Bacterial Type Strains, Phase II (KMG-II): from individual species to whole genera.</title>
        <authorList>
            <person name="Goeker M."/>
        </authorList>
    </citation>
    <scope>NUCLEOTIDE SEQUENCE [LARGE SCALE GENOMIC DNA]</scope>
    <source>
        <strain evidence="4 5">DSM 21165</strain>
    </source>
</reference>
<dbReference type="GO" id="GO:0007059">
    <property type="term" value="P:chromosome segregation"/>
    <property type="evidence" value="ECO:0007669"/>
    <property type="project" value="TreeGrafter"/>
</dbReference>
<dbReference type="CDD" id="cd16393">
    <property type="entry name" value="SPO0J_N"/>
    <property type="match status" value="1"/>
</dbReference>
<dbReference type="Proteomes" id="UP000251545">
    <property type="component" value="Unassembled WGS sequence"/>
</dbReference>
<evidence type="ECO:0000313" key="5">
    <source>
        <dbReference type="Proteomes" id="UP000251545"/>
    </source>
</evidence>
<dbReference type="GO" id="GO:0003677">
    <property type="term" value="F:DNA binding"/>
    <property type="evidence" value="ECO:0007669"/>
    <property type="project" value="UniProtKB-KW"/>
</dbReference>